<keyword evidence="2" id="KW-0472">Membrane</keyword>
<reference evidence="3 4" key="1">
    <citation type="submission" date="2013-02" db="EMBL/GenBank/DDBJ databases">
        <title>The Genome Sequence of Plasmodium inui San Antonio 1.</title>
        <authorList>
            <consortium name="The Broad Institute Genome Sequencing Platform"/>
            <consortium name="The Broad Institute Genome Sequencing Center for Infectious Disease"/>
            <person name="Neafsey D."/>
            <person name="Cheeseman I."/>
            <person name="Volkman S."/>
            <person name="Adams J."/>
            <person name="Walker B."/>
            <person name="Young S.K."/>
            <person name="Zeng Q."/>
            <person name="Gargeya S."/>
            <person name="Fitzgerald M."/>
            <person name="Haas B."/>
            <person name="Abouelleil A."/>
            <person name="Alvarado L."/>
            <person name="Arachchi H.M."/>
            <person name="Berlin A.M."/>
            <person name="Chapman S.B."/>
            <person name="Dewar J."/>
            <person name="Goldberg J."/>
            <person name="Griggs A."/>
            <person name="Gujja S."/>
            <person name="Hansen M."/>
            <person name="Howarth C."/>
            <person name="Imamovic A."/>
            <person name="Larimer J."/>
            <person name="McCowan C."/>
            <person name="Murphy C."/>
            <person name="Neiman D."/>
            <person name="Pearson M."/>
            <person name="Priest M."/>
            <person name="Roberts A."/>
            <person name="Saif S."/>
            <person name="Shea T."/>
            <person name="Sisk P."/>
            <person name="Sykes S."/>
            <person name="Wortman J."/>
            <person name="Nusbaum C."/>
            <person name="Birren B."/>
        </authorList>
    </citation>
    <scope>NUCLEOTIDE SEQUENCE [LARGE SCALE GENOMIC DNA]</scope>
    <source>
        <strain evidence="3 4">San Antonio 1</strain>
    </source>
</reference>
<proteinExistence type="predicted"/>
<sequence length="517" mass="56787">MADAVNSTWELSHWEQKSLKNGYLPKEDPECKGSSSSKYCYSNLLKKGESSWGQLSGWMNSKLLTSNSDLWGNKFNPGAGTKLKAADGKSWDWGGIVHKVMQKIQDNLLVRNEDPKGSRLWGKQDWYEVLGTEHNQNSRWDKSQRARQVLMVIVCIITGLTHSDTTAGLRYPRREELCERVDRGLMVREEHWDRWKSSGGKVSEGRKCESKGEGHYENCEDASLSLIATVYDGLSQLCTDCGPYSMNQWIELSKDPPRRGGRRYCKLTQGILECEKERKEGVSEPVLWIDPLGALAEGAKIKADVGRERAQLDSRSEDSSVKQGAPMLDGKCTNNHLLGCKPSDNGHASSKAQKYTSHRSTDNEGSRGQVSVEPKSSPNGAAKGATQSERVPSADLSGRQTKAVSVELSRKKDGSRESATSNKDTHLTISNPASDLSPQAEERGLTIPGGLGTLIGGILSILLLGGAAAYGIFRIWGRPRRKDKRKEAFGRKDKVCYGMGGAAGEGRINISVIPFPA</sequence>
<dbReference type="GeneID" id="20040343"/>
<evidence type="ECO:0000256" key="2">
    <source>
        <dbReference type="SAM" id="Phobius"/>
    </source>
</evidence>
<dbReference type="Proteomes" id="UP000030640">
    <property type="component" value="Unassembled WGS sequence"/>
</dbReference>
<evidence type="ECO:0000313" key="3">
    <source>
        <dbReference type="EMBL" id="EUD64553.1"/>
    </source>
</evidence>
<dbReference type="RefSeq" id="XP_008818864.1">
    <property type="nucleotide sequence ID" value="XM_008820642.1"/>
</dbReference>
<gene>
    <name evidence="3" type="ORF">C922_05069</name>
</gene>
<dbReference type="VEuPathDB" id="PlasmoDB:C922_05069"/>
<evidence type="ECO:0000256" key="1">
    <source>
        <dbReference type="SAM" id="MobiDB-lite"/>
    </source>
</evidence>
<feature type="compositionally biased region" description="Polar residues" evidence="1">
    <location>
        <begin position="346"/>
        <end position="355"/>
    </location>
</feature>
<organism evidence="3 4">
    <name type="scientific">Plasmodium inui San Antonio 1</name>
    <dbReference type="NCBI Taxonomy" id="1237626"/>
    <lineage>
        <taxon>Eukaryota</taxon>
        <taxon>Sar</taxon>
        <taxon>Alveolata</taxon>
        <taxon>Apicomplexa</taxon>
        <taxon>Aconoidasida</taxon>
        <taxon>Haemosporida</taxon>
        <taxon>Plasmodiidae</taxon>
        <taxon>Plasmodium</taxon>
        <taxon>Plasmodium (Plasmodium)</taxon>
    </lineage>
</organism>
<feature type="region of interest" description="Disordered" evidence="1">
    <location>
        <begin position="305"/>
        <end position="328"/>
    </location>
</feature>
<keyword evidence="2" id="KW-1133">Transmembrane helix</keyword>
<feature type="compositionally biased region" description="Basic and acidic residues" evidence="1">
    <location>
        <begin position="305"/>
        <end position="320"/>
    </location>
</feature>
<keyword evidence="2" id="KW-0812">Transmembrane</keyword>
<accession>W6ZZ21</accession>
<feature type="compositionally biased region" description="Polar residues" evidence="1">
    <location>
        <begin position="366"/>
        <end position="390"/>
    </location>
</feature>
<name>W6ZZ21_9APIC</name>
<feature type="transmembrane region" description="Helical" evidence="2">
    <location>
        <begin position="454"/>
        <end position="476"/>
    </location>
</feature>
<dbReference type="EMBL" id="KI965495">
    <property type="protein sequence ID" value="EUD64553.1"/>
    <property type="molecule type" value="Genomic_DNA"/>
</dbReference>
<evidence type="ECO:0000313" key="4">
    <source>
        <dbReference type="Proteomes" id="UP000030640"/>
    </source>
</evidence>
<protein>
    <submittedName>
        <fullName evidence="3">Uncharacterized protein</fullName>
    </submittedName>
</protein>
<feature type="region of interest" description="Disordered" evidence="1">
    <location>
        <begin position="341"/>
        <end position="442"/>
    </location>
</feature>
<dbReference type="AlphaFoldDB" id="W6ZZ21"/>
<feature type="compositionally biased region" description="Polar residues" evidence="1">
    <location>
        <begin position="417"/>
        <end position="437"/>
    </location>
</feature>
<keyword evidence="4" id="KW-1185">Reference proteome</keyword>